<gene>
    <name evidence="1" type="ORF">SAMN04488058_1137</name>
</gene>
<evidence type="ECO:0000313" key="1">
    <source>
        <dbReference type="EMBL" id="SEJ64950.1"/>
    </source>
</evidence>
<proteinExistence type="predicted"/>
<keyword evidence="2" id="KW-1185">Reference proteome</keyword>
<evidence type="ECO:0000313" key="2">
    <source>
        <dbReference type="Proteomes" id="UP000199223"/>
    </source>
</evidence>
<dbReference type="EMBL" id="FNZA01000013">
    <property type="protein sequence ID" value="SEJ64950.1"/>
    <property type="molecule type" value="Genomic_DNA"/>
</dbReference>
<accession>A0A1H7ASV0</accession>
<organism evidence="1 2">
    <name type="scientific">Deinococcus reticulitermitis</name>
    <dbReference type="NCBI Taxonomy" id="856736"/>
    <lineage>
        <taxon>Bacteria</taxon>
        <taxon>Thermotogati</taxon>
        <taxon>Deinococcota</taxon>
        <taxon>Deinococci</taxon>
        <taxon>Deinococcales</taxon>
        <taxon>Deinococcaceae</taxon>
        <taxon>Deinococcus</taxon>
    </lineage>
</organism>
<dbReference type="AlphaFoldDB" id="A0A1H7ASV0"/>
<sequence length="49" mass="5357">MHYEFKGGAHLVELSALKARVGVGACLPWPLPSPFLSRKPPCDALINRL</sequence>
<dbReference type="Proteomes" id="UP000199223">
    <property type="component" value="Unassembled WGS sequence"/>
</dbReference>
<reference evidence="2" key="1">
    <citation type="submission" date="2016-10" db="EMBL/GenBank/DDBJ databases">
        <authorList>
            <person name="Varghese N."/>
            <person name="Submissions S."/>
        </authorList>
    </citation>
    <scope>NUCLEOTIDE SEQUENCE [LARGE SCALE GENOMIC DNA]</scope>
    <source>
        <strain evidence="2">CGMCC 1.10218</strain>
    </source>
</reference>
<name>A0A1H7ASV0_9DEIO</name>
<protein>
    <submittedName>
        <fullName evidence="1">Uncharacterized protein</fullName>
    </submittedName>
</protein>